<dbReference type="OMA" id="GHYREQM"/>
<feature type="region of interest" description="Disordered" evidence="9">
    <location>
        <begin position="518"/>
        <end position="606"/>
    </location>
</feature>
<keyword evidence="6" id="KW-0804">Transcription</keyword>
<dbReference type="PROSITE" id="PS50071">
    <property type="entry name" value="HOMEOBOX_2"/>
    <property type="match status" value="1"/>
</dbReference>
<dbReference type="STRING" id="71139.A0A059CGZ0"/>
<comment type="subcellular location">
    <subcellularLocation>
        <location evidence="1 8">Nucleus</location>
    </subcellularLocation>
</comment>
<feature type="compositionally biased region" description="Basic and acidic residues" evidence="9">
    <location>
        <begin position="538"/>
        <end position="566"/>
    </location>
</feature>
<keyword evidence="7 8" id="KW-0539">Nucleus</keyword>
<dbReference type="FunFam" id="1.10.10.60:FF:000083">
    <property type="entry name" value="BEL1-like homeodomain protein 4"/>
    <property type="match status" value="1"/>
</dbReference>
<keyword evidence="5 8" id="KW-0371">Homeobox</keyword>
<dbReference type="Gramene" id="KCW77489">
    <property type="protein sequence ID" value="KCW77489"/>
    <property type="gene ID" value="EUGRSUZ_D01826"/>
</dbReference>
<keyword evidence="3" id="KW-0805">Transcription regulation</keyword>
<dbReference type="PANTHER" id="PTHR11850">
    <property type="entry name" value="HOMEOBOX PROTEIN TRANSCRIPTION FACTORS"/>
    <property type="match status" value="1"/>
</dbReference>
<dbReference type="eggNOG" id="KOG0773">
    <property type="taxonomic scope" value="Eukaryota"/>
</dbReference>
<proteinExistence type="inferred from homology"/>
<evidence type="ECO:0000256" key="7">
    <source>
        <dbReference type="ARBA" id="ARBA00023242"/>
    </source>
</evidence>
<feature type="region of interest" description="Disordered" evidence="9">
    <location>
        <begin position="297"/>
        <end position="327"/>
    </location>
</feature>
<evidence type="ECO:0000256" key="3">
    <source>
        <dbReference type="ARBA" id="ARBA00023015"/>
    </source>
</evidence>
<evidence type="ECO:0000256" key="4">
    <source>
        <dbReference type="ARBA" id="ARBA00023125"/>
    </source>
</evidence>
<dbReference type="FunCoup" id="A0A059CGZ0">
    <property type="interactions" value="313"/>
</dbReference>
<dbReference type="GO" id="GO:0003677">
    <property type="term" value="F:DNA binding"/>
    <property type="evidence" value="ECO:0007669"/>
    <property type="project" value="UniProtKB-UniRule"/>
</dbReference>
<evidence type="ECO:0000313" key="11">
    <source>
        <dbReference type="EMBL" id="KCW77489.1"/>
    </source>
</evidence>
<dbReference type="OrthoDB" id="10056939at2759"/>
<dbReference type="SMART" id="SM00389">
    <property type="entry name" value="HOX"/>
    <property type="match status" value="1"/>
</dbReference>
<dbReference type="Pfam" id="PF07526">
    <property type="entry name" value="POX"/>
    <property type="match status" value="1"/>
</dbReference>
<comment type="similarity">
    <text evidence="2">Belongs to the TALE/BELL homeobox family.</text>
</comment>
<dbReference type="SMART" id="SM00574">
    <property type="entry name" value="POX"/>
    <property type="match status" value="1"/>
</dbReference>
<dbReference type="GO" id="GO:0005634">
    <property type="term" value="C:nucleus"/>
    <property type="evidence" value="ECO:0000318"/>
    <property type="project" value="GO_Central"/>
</dbReference>
<name>A0A059CGZ0_EUCGR</name>
<evidence type="ECO:0000256" key="9">
    <source>
        <dbReference type="SAM" id="MobiDB-lite"/>
    </source>
</evidence>
<evidence type="ECO:0000259" key="10">
    <source>
        <dbReference type="PROSITE" id="PS50071"/>
    </source>
</evidence>
<dbReference type="InParanoid" id="A0A059CGZ0"/>
<feature type="DNA-binding region" description="Homeobox" evidence="8">
    <location>
        <begin position="449"/>
        <end position="511"/>
    </location>
</feature>
<evidence type="ECO:0000256" key="2">
    <source>
        <dbReference type="ARBA" id="ARBA00006454"/>
    </source>
</evidence>
<dbReference type="EMBL" id="KK198756">
    <property type="protein sequence ID" value="KCW77489.1"/>
    <property type="molecule type" value="Genomic_DNA"/>
</dbReference>
<dbReference type="InterPro" id="IPR008422">
    <property type="entry name" value="KN_HD"/>
</dbReference>
<sequence length="723" mass="79378">MPMRSEEKSSDMVVSSSSTGGFCYSDLSSSHNPAIQAQPHLVSQIPSYDSGSEIFNLASGMDMIGFPKDGLPSHPPQNHVAATSALLWKGNDFFAKTVSPNNNNQSGPSSSKTVAAAGLDDSAASEFYRHEFNKTDFVPANQNLMTAAATTSQDESTWQESNKLVVDDSSIRCVFPCEGNERPSQGLSLSLSSANPSSIGLQSFELRHTNTSGGGGGHHSDHHQHQGDMRLFAASTSKEGFFGKSHLGGHIHPQQAMMMMHQQAGQFQLRNSKYLGPAQEILNEFCSLGAKQSDLLKHQKPNKSKAYDDQDGDNGGPSGSSKQQSLGSLEFMELQKRKTKLLSMLDEVDRRYRHYCDQMKAVVSSFEAVAGSGAATVYSALASKAMSRHFRCLRDGIVGQIQATKKAMGEKDLASPGTTRGETPRLKIIDQALRQQRAFQQMTMMDNHPWRPQRGLPERSVSVLRAWLFEHFLHPYPSDVDKHILARQTGLSRSQVSNWFINARVRLWKPMVEEMYTEETREHDNMGSSDGAADLEDDGRPNNHNREATRVEDQKPTSDQLVRIDSECFSSIVTSPDKSDQHHHSKMAATRAPQNHHHHHLHPQNSGFGRVGDAYGGMEIDFSSYNHHPVTSAAPYSNDGDASHQNFNGSGGGVSLTLGLQQHGGPSHGVSLAFSSVSQNSLFYPRDHIEDCHPVQYSLLDGEGQTLPYRNLMGAQLLHDLAG</sequence>
<keyword evidence="4 8" id="KW-0238">DNA-binding</keyword>
<dbReference type="InterPro" id="IPR001356">
    <property type="entry name" value="HD"/>
</dbReference>
<dbReference type="GO" id="GO:0006355">
    <property type="term" value="P:regulation of DNA-templated transcription"/>
    <property type="evidence" value="ECO:0007669"/>
    <property type="project" value="InterPro"/>
</dbReference>
<dbReference type="InterPro" id="IPR050224">
    <property type="entry name" value="TALE_homeobox"/>
</dbReference>
<evidence type="ECO:0000256" key="5">
    <source>
        <dbReference type="ARBA" id="ARBA00023155"/>
    </source>
</evidence>
<evidence type="ECO:0000256" key="8">
    <source>
        <dbReference type="PROSITE-ProRule" id="PRU00108"/>
    </source>
</evidence>
<gene>
    <name evidence="11" type="ORF">EUGRSUZ_D01826</name>
</gene>
<dbReference type="Pfam" id="PF05920">
    <property type="entry name" value="Homeobox_KN"/>
    <property type="match status" value="1"/>
</dbReference>
<accession>A0A059CGZ0</accession>
<dbReference type="AlphaFoldDB" id="A0A059CGZ0"/>
<dbReference type="SUPFAM" id="SSF46689">
    <property type="entry name" value="Homeodomain-like"/>
    <property type="match status" value="1"/>
</dbReference>
<protein>
    <recommendedName>
        <fullName evidence="10">Homeobox domain-containing protein</fullName>
    </recommendedName>
</protein>
<dbReference type="InterPro" id="IPR009057">
    <property type="entry name" value="Homeodomain-like_sf"/>
</dbReference>
<reference evidence="11" key="1">
    <citation type="submission" date="2013-07" db="EMBL/GenBank/DDBJ databases">
        <title>The genome of Eucalyptus grandis.</title>
        <authorList>
            <person name="Schmutz J."/>
            <person name="Hayes R."/>
            <person name="Myburg A."/>
            <person name="Tuskan G."/>
            <person name="Grattapaglia D."/>
            <person name="Rokhsar D.S."/>
        </authorList>
    </citation>
    <scope>NUCLEOTIDE SEQUENCE</scope>
    <source>
        <tissue evidence="11">Leaf extractions</tissue>
    </source>
</reference>
<feature type="domain" description="Homeobox" evidence="10">
    <location>
        <begin position="447"/>
        <end position="510"/>
    </location>
</feature>
<dbReference type="InterPro" id="IPR006563">
    <property type="entry name" value="POX_dom"/>
</dbReference>
<dbReference type="CDD" id="cd00086">
    <property type="entry name" value="homeodomain"/>
    <property type="match status" value="1"/>
</dbReference>
<dbReference type="Gene3D" id="1.10.10.60">
    <property type="entry name" value="Homeodomain-like"/>
    <property type="match status" value="1"/>
</dbReference>
<evidence type="ECO:0000256" key="1">
    <source>
        <dbReference type="ARBA" id="ARBA00004123"/>
    </source>
</evidence>
<dbReference type="KEGG" id="egr:104441725"/>
<organism evidence="11">
    <name type="scientific">Eucalyptus grandis</name>
    <name type="common">Flooded gum</name>
    <dbReference type="NCBI Taxonomy" id="71139"/>
    <lineage>
        <taxon>Eukaryota</taxon>
        <taxon>Viridiplantae</taxon>
        <taxon>Streptophyta</taxon>
        <taxon>Embryophyta</taxon>
        <taxon>Tracheophyta</taxon>
        <taxon>Spermatophyta</taxon>
        <taxon>Magnoliopsida</taxon>
        <taxon>eudicotyledons</taxon>
        <taxon>Gunneridae</taxon>
        <taxon>Pentapetalae</taxon>
        <taxon>rosids</taxon>
        <taxon>malvids</taxon>
        <taxon>Myrtales</taxon>
        <taxon>Myrtaceae</taxon>
        <taxon>Myrtoideae</taxon>
        <taxon>Eucalypteae</taxon>
        <taxon>Eucalyptus</taxon>
    </lineage>
</organism>
<evidence type="ECO:0000256" key="6">
    <source>
        <dbReference type="ARBA" id="ARBA00023163"/>
    </source>
</evidence>